<keyword evidence="7" id="KW-0067">ATP-binding</keyword>
<evidence type="ECO:0000256" key="6">
    <source>
        <dbReference type="ARBA" id="ARBA00022777"/>
    </source>
</evidence>
<dbReference type="SUPFAM" id="SSF55874">
    <property type="entry name" value="ATPase domain of HSP90 chaperone/DNA topoisomerase II/histidine kinase"/>
    <property type="match status" value="1"/>
</dbReference>
<dbReference type="Gene3D" id="3.30.565.10">
    <property type="entry name" value="Histidine kinase-like ATPase, C-terminal domain"/>
    <property type="match status" value="1"/>
</dbReference>
<dbReference type="OrthoDB" id="199946at2"/>
<evidence type="ECO:0000256" key="10">
    <source>
        <dbReference type="SAM" id="Phobius"/>
    </source>
</evidence>
<dbReference type="Proteomes" id="UP000290365">
    <property type="component" value="Chromosome"/>
</dbReference>
<dbReference type="KEGG" id="kbs:EPA93_39360"/>
<keyword evidence="10" id="KW-1133">Transmembrane helix</keyword>
<evidence type="ECO:0000259" key="11">
    <source>
        <dbReference type="Pfam" id="PF07730"/>
    </source>
</evidence>
<evidence type="ECO:0000256" key="3">
    <source>
        <dbReference type="ARBA" id="ARBA00022553"/>
    </source>
</evidence>
<dbReference type="InterPro" id="IPR011712">
    <property type="entry name" value="Sig_transdc_His_kin_sub3_dim/P"/>
</dbReference>
<evidence type="ECO:0000256" key="4">
    <source>
        <dbReference type="ARBA" id="ARBA00022679"/>
    </source>
</evidence>
<keyword evidence="6 12" id="KW-0418">Kinase</keyword>
<dbReference type="GO" id="GO:0000155">
    <property type="term" value="F:phosphorelay sensor kinase activity"/>
    <property type="evidence" value="ECO:0007669"/>
    <property type="project" value="InterPro"/>
</dbReference>
<evidence type="ECO:0000256" key="9">
    <source>
        <dbReference type="SAM" id="Coils"/>
    </source>
</evidence>
<organism evidence="12 13">
    <name type="scientific">Ktedonosporobacter rubrisoli</name>
    <dbReference type="NCBI Taxonomy" id="2509675"/>
    <lineage>
        <taxon>Bacteria</taxon>
        <taxon>Bacillati</taxon>
        <taxon>Chloroflexota</taxon>
        <taxon>Ktedonobacteria</taxon>
        <taxon>Ktedonobacterales</taxon>
        <taxon>Ktedonosporobacteraceae</taxon>
        <taxon>Ktedonosporobacter</taxon>
    </lineage>
</organism>
<dbReference type="GO" id="GO:0046983">
    <property type="term" value="F:protein dimerization activity"/>
    <property type="evidence" value="ECO:0007669"/>
    <property type="project" value="InterPro"/>
</dbReference>
<dbReference type="PANTHER" id="PTHR24421">
    <property type="entry name" value="NITRATE/NITRITE SENSOR PROTEIN NARX-RELATED"/>
    <property type="match status" value="1"/>
</dbReference>
<evidence type="ECO:0000313" key="13">
    <source>
        <dbReference type="Proteomes" id="UP000290365"/>
    </source>
</evidence>
<dbReference type="GO" id="GO:0016020">
    <property type="term" value="C:membrane"/>
    <property type="evidence" value="ECO:0007669"/>
    <property type="project" value="InterPro"/>
</dbReference>
<name>A0A4P6K0J5_KTERU</name>
<evidence type="ECO:0000256" key="1">
    <source>
        <dbReference type="ARBA" id="ARBA00000085"/>
    </source>
</evidence>
<evidence type="ECO:0000313" key="12">
    <source>
        <dbReference type="EMBL" id="QBD81708.1"/>
    </source>
</evidence>
<sequence length="402" mass="45425">MSALFDVEKDNARFFRLSRRVFTMFAILTGLYLAASTSAILLNNPSFMHDWRGIASIVLTILAFLIYGVQFRMSLKMQCPPPLRYAVGLWASLYLVVVLLTLVNSSFVWDFYIVFAISFALFGSIRLLLAVGCIALTLFAFQGLLILPLSGSALVGLTSQGLTLFSVTGFIMLFQHLIEERFERNKLFQQLAQANGELEEAHHQLEQSVVQEQELAILRERTRLAREMHDTIGHALVLISVKLEAAQRLRKRDPERCDHELESTKQIARETMTALRASIADLRSPTLEHGHINLALSRTAREFARRNNLQVTYTFQADIGLLPEAIEETLWKVSQEAFTNIEKHAHASQVQVRISQQNEKLLLQIHDDGIGLPQHCANPNWMEAQDISAQEATMDCKACMNV</sequence>
<feature type="transmembrane region" description="Helical" evidence="10">
    <location>
        <begin position="161"/>
        <end position="178"/>
    </location>
</feature>
<feature type="domain" description="Signal transduction histidine kinase subgroup 3 dimerisation and phosphoacceptor" evidence="11">
    <location>
        <begin position="220"/>
        <end position="286"/>
    </location>
</feature>
<evidence type="ECO:0000256" key="7">
    <source>
        <dbReference type="ARBA" id="ARBA00022840"/>
    </source>
</evidence>
<feature type="coiled-coil region" evidence="9">
    <location>
        <begin position="184"/>
        <end position="215"/>
    </location>
</feature>
<keyword evidence="9" id="KW-0175">Coiled coil</keyword>
<feature type="transmembrane region" description="Helical" evidence="10">
    <location>
        <begin position="21"/>
        <end position="42"/>
    </location>
</feature>
<keyword evidence="5" id="KW-0547">Nucleotide-binding</keyword>
<gene>
    <name evidence="12" type="ORF">EPA93_39360</name>
</gene>
<dbReference type="EMBL" id="CP035758">
    <property type="protein sequence ID" value="QBD81708.1"/>
    <property type="molecule type" value="Genomic_DNA"/>
</dbReference>
<feature type="transmembrane region" description="Helical" evidence="10">
    <location>
        <begin position="54"/>
        <end position="71"/>
    </location>
</feature>
<comment type="catalytic activity">
    <reaction evidence="1">
        <text>ATP + protein L-histidine = ADP + protein N-phospho-L-histidine.</text>
        <dbReference type="EC" id="2.7.13.3"/>
    </reaction>
</comment>
<dbReference type="InterPro" id="IPR050482">
    <property type="entry name" value="Sensor_HK_TwoCompSys"/>
</dbReference>
<reference evidence="12 13" key="1">
    <citation type="submission" date="2019-01" db="EMBL/GenBank/DDBJ databases">
        <title>Ktedonosporobacter rubrisoli SCAWS-G2.</title>
        <authorList>
            <person name="Huang Y."/>
            <person name="Yan B."/>
        </authorList>
    </citation>
    <scope>NUCLEOTIDE SEQUENCE [LARGE SCALE GENOMIC DNA]</scope>
    <source>
        <strain evidence="12 13">SCAWS-G2</strain>
    </source>
</reference>
<feature type="transmembrane region" description="Helical" evidence="10">
    <location>
        <begin position="83"/>
        <end position="103"/>
    </location>
</feature>
<dbReference type="PANTHER" id="PTHR24421:SF10">
    <property type="entry name" value="NITRATE_NITRITE SENSOR PROTEIN NARQ"/>
    <property type="match status" value="1"/>
</dbReference>
<evidence type="ECO:0000256" key="2">
    <source>
        <dbReference type="ARBA" id="ARBA00012438"/>
    </source>
</evidence>
<accession>A0A4P6K0J5</accession>
<evidence type="ECO:0000256" key="5">
    <source>
        <dbReference type="ARBA" id="ARBA00022741"/>
    </source>
</evidence>
<dbReference type="AlphaFoldDB" id="A0A4P6K0J5"/>
<keyword evidence="3" id="KW-0597">Phosphoprotein</keyword>
<keyword evidence="10" id="KW-0472">Membrane</keyword>
<keyword evidence="8" id="KW-0902">Two-component regulatory system</keyword>
<protein>
    <recommendedName>
        <fullName evidence="2">histidine kinase</fullName>
        <ecNumber evidence="2">2.7.13.3</ecNumber>
    </recommendedName>
</protein>
<proteinExistence type="predicted"/>
<keyword evidence="4" id="KW-0808">Transferase</keyword>
<dbReference type="GO" id="GO:0005524">
    <property type="term" value="F:ATP binding"/>
    <property type="evidence" value="ECO:0007669"/>
    <property type="project" value="UniProtKB-KW"/>
</dbReference>
<dbReference type="RefSeq" id="WP_129892769.1">
    <property type="nucleotide sequence ID" value="NZ_CP035758.1"/>
</dbReference>
<dbReference type="EC" id="2.7.13.3" evidence="2"/>
<evidence type="ECO:0000256" key="8">
    <source>
        <dbReference type="ARBA" id="ARBA00023012"/>
    </source>
</evidence>
<dbReference type="Pfam" id="PF07730">
    <property type="entry name" value="HisKA_3"/>
    <property type="match status" value="1"/>
</dbReference>
<keyword evidence="10" id="KW-0812">Transmembrane</keyword>
<dbReference type="InterPro" id="IPR036890">
    <property type="entry name" value="HATPase_C_sf"/>
</dbReference>
<keyword evidence="13" id="KW-1185">Reference proteome</keyword>
<dbReference type="Gene3D" id="1.20.5.1930">
    <property type="match status" value="1"/>
</dbReference>